<evidence type="ECO:0000259" key="3">
    <source>
        <dbReference type="Pfam" id="PF18972"/>
    </source>
</evidence>
<evidence type="ECO:0000313" key="4">
    <source>
        <dbReference type="EMBL" id="CAF0782512.1"/>
    </source>
</evidence>
<dbReference type="InterPro" id="IPR011990">
    <property type="entry name" value="TPR-like_helical_dom_sf"/>
</dbReference>
<evidence type="ECO:0000313" key="6">
    <source>
        <dbReference type="Proteomes" id="UP000663829"/>
    </source>
</evidence>
<sequence>MSSRENVTAVELDRQLDQFIDTLIEKNKADPQPPTEINDDWWNDLQRHPFFLKEMPEDGSELHPAVEALQALKWDDVDDTPKEKAEKFKEDGNYMFQLKKYKNSIISYTEGIKIRCTDSQLNAILFCNRASANYHLGNYRSALRDCVLSRKCKSDHIKAFVKGAEACMKLQMYKDVQSWCTAALLKEQERDERKRLVRDRKKKTEEEKILNAIKNRSIHLQTDPSIDIFDPNSSPLGSSIKLNDEDDTLIFPVVILYPEYSQTDYVKEFHEQSRISDHLNIILESRPPWDTNGEYTLDRIGAYRHRHELKKIDPNETLLNVLKMPGYVRDFQIFHFNH</sequence>
<keyword evidence="1" id="KW-0677">Repeat</keyword>
<organism evidence="4 6">
    <name type="scientific">Didymodactylos carnosus</name>
    <dbReference type="NCBI Taxonomy" id="1234261"/>
    <lineage>
        <taxon>Eukaryota</taxon>
        <taxon>Metazoa</taxon>
        <taxon>Spiralia</taxon>
        <taxon>Gnathifera</taxon>
        <taxon>Rotifera</taxon>
        <taxon>Eurotatoria</taxon>
        <taxon>Bdelloidea</taxon>
        <taxon>Philodinida</taxon>
        <taxon>Philodinidae</taxon>
        <taxon>Didymodactylos</taxon>
    </lineage>
</organism>
<dbReference type="GO" id="GO:0006457">
    <property type="term" value="P:protein folding"/>
    <property type="evidence" value="ECO:0007669"/>
    <property type="project" value="TreeGrafter"/>
</dbReference>
<protein>
    <recommendedName>
        <fullName evidence="3">Cns1/TTC4 wheel domain-containing protein</fullName>
    </recommendedName>
</protein>
<dbReference type="GO" id="GO:0051879">
    <property type="term" value="F:Hsp90 protein binding"/>
    <property type="evidence" value="ECO:0007669"/>
    <property type="project" value="InterPro"/>
</dbReference>
<gene>
    <name evidence="4" type="ORF">GPM918_LOCUS2550</name>
    <name evidence="5" type="ORF">SRO942_LOCUS2550</name>
</gene>
<dbReference type="EMBL" id="CAJOBC010000286">
    <property type="protein sequence ID" value="CAF3565980.1"/>
    <property type="molecule type" value="Genomic_DNA"/>
</dbReference>
<dbReference type="Proteomes" id="UP000681722">
    <property type="component" value="Unassembled WGS sequence"/>
</dbReference>
<dbReference type="SUPFAM" id="SSF48452">
    <property type="entry name" value="TPR-like"/>
    <property type="match status" value="1"/>
</dbReference>
<accession>A0A813RHG5</accession>
<keyword evidence="2" id="KW-0802">TPR repeat</keyword>
<dbReference type="Gene3D" id="1.25.40.10">
    <property type="entry name" value="Tetratricopeptide repeat domain"/>
    <property type="match status" value="1"/>
</dbReference>
<dbReference type="EMBL" id="CAJNOQ010000286">
    <property type="protein sequence ID" value="CAF0782512.1"/>
    <property type="molecule type" value="Genomic_DNA"/>
</dbReference>
<evidence type="ECO:0000256" key="1">
    <source>
        <dbReference type="ARBA" id="ARBA00022737"/>
    </source>
</evidence>
<dbReference type="GO" id="GO:0005829">
    <property type="term" value="C:cytosol"/>
    <property type="evidence" value="ECO:0007669"/>
    <property type="project" value="TreeGrafter"/>
</dbReference>
<proteinExistence type="predicted"/>
<dbReference type="AlphaFoldDB" id="A0A813RHG5"/>
<dbReference type="InterPro" id="IPR044059">
    <property type="entry name" value="Csn1/TTC4_wheel"/>
</dbReference>
<evidence type="ECO:0000313" key="5">
    <source>
        <dbReference type="EMBL" id="CAF3565980.1"/>
    </source>
</evidence>
<dbReference type="PANTHER" id="PTHR46035">
    <property type="entry name" value="TETRATRICOPEPTIDE REPEAT PROTEIN 4"/>
    <property type="match status" value="1"/>
</dbReference>
<dbReference type="GO" id="GO:0030544">
    <property type="term" value="F:Hsp70 protein binding"/>
    <property type="evidence" value="ECO:0007669"/>
    <property type="project" value="TreeGrafter"/>
</dbReference>
<comment type="caution">
    <text evidence="4">The sequence shown here is derived from an EMBL/GenBank/DDBJ whole genome shotgun (WGS) entry which is preliminary data.</text>
</comment>
<feature type="domain" description="Cns1/TTC4 wheel" evidence="3">
    <location>
        <begin position="243"/>
        <end position="325"/>
    </location>
</feature>
<dbReference type="GO" id="GO:0005634">
    <property type="term" value="C:nucleus"/>
    <property type="evidence" value="ECO:0007669"/>
    <property type="project" value="TreeGrafter"/>
</dbReference>
<evidence type="ECO:0000256" key="2">
    <source>
        <dbReference type="ARBA" id="ARBA00022803"/>
    </source>
</evidence>
<dbReference type="Pfam" id="PF18972">
    <property type="entry name" value="Wheel"/>
    <property type="match status" value="1"/>
</dbReference>
<name>A0A813RHG5_9BILA</name>
<keyword evidence="6" id="KW-1185">Reference proteome</keyword>
<dbReference type="OrthoDB" id="420195at2759"/>
<dbReference type="Proteomes" id="UP000663829">
    <property type="component" value="Unassembled WGS sequence"/>
</dbReference>
<dbReference type="PANTHER" id="PTHR46035:SF1">
    <property type="entry name" value="TETRATRICOPEPTIDE REPEAT PROTEIN 4"/>
    <property type="match status" value="1"/>
</dbReference>
<reference evidence="4" key="1">
    <citation type="submission" date="2021-02" db="EMBL/GenBank/DDBJ databases">
        <authorList>
            <person name="Nowell W R."/>
        </authorList>
    </citation>
    <scope>NUCLEOTIDE SEQUENCE</scope>
</reference>